<organism evidence="2 3">
    <name type="scientific">Corynebacterium tuberculostearicum</name>
    <dbReference type="NCBI Taxonomy" id="38304"/>
    <lineage>
        <taxon>Bacteria</taxon>
        <taxon>Bacillati</taxon>
        <taxon>Actinomycetota</taxon>
        <taxon>Actinomycetes</taxon>
        <taxon>Mycobacteriales</taxon>
        <taxon>Corynebacteriaceae</taxon>
        <taxon>Corynebacterium</taxon>
    </lineage>
</organism>
<dbReference type="InterPro" id="IPR001650">
    <property type="entry name" value="Helicase_C-like"/>
</dbReference>
<dbReference type="Gene3D" id="3.40.50.300">
    <property type="entry name" value="P-loop containing nucleotide triphosphate hydrolases"/>
    <property type="match status" value="2"/>
</dbReference>
<dbReference type="PANTHER" id="PTHR47957">
    <property type="entry name" value="ATP-DEPENDENT HELICASE HRQ1"/>
    <property type="match status" value="1"/>
</dbReference>
<dbReference type="GO" id="GO:0036297">
    <property type="term" value="P:interstrand cross-link repair"/>
    <property type="evidence" value="ECO:0007669"/>
    <property type="project" value="TreeGrafter"/>
</dbReference>
<feature type="domain" description="Helicase C-terminal" evidence="1">
    <location>
        <begin position="848"/>
        <end position="1020"/>
    </location>
</feature>
<dbReference type="SMART" id="SM00490">
    <property type="entry name" value="HELICc"/>
    <property type="match status" value="1"/>
</dbReference>
<reference evidence="2" key="1">
    <citation type="submission" date="2023-08" db="EMBL/GenBank/DDBJ databases">
        <title>Genomic characterization of the C. tuberculostearicum species complex, a ubiquitous member of the human skin microbiome.</title>
        <authorList>
            <person name="Ahmed N."/>
            <person name="Deming C."/>
            <person name="Conlan S."/>
            <person name="Segre J."/>
        </authorList>
    </citation>
    <scope>NUCLEOTIDE SEQUENCE</scope>
    <source>
        <strain evidence="2">CTNIH22</strain>
    </source>
</reference>
<dbReference type="PANTHER" id="PTHR47957:SF3">
    <property type="entry name" value="ATP-DEPENDENT HELICASE HRQ1"/>
    <property type="match status" value="1"/>
</dbReference>
<evidence type="ECO:0000259" key="1">
    <source>
        <dbReference type="PROSITE" id="PS51194"/>
    </source>
</evidence>
<comment type="caution">
    <text evidence="2">The sequence shown here is derived from an EMBL/GenBank/DDBJ whole genome shotgun (WGS) entry which is preliminary data.</text>
</comment>
<accession>A0AAE4NJ49</accession>
<protein>
    <submittedName>
        <fullName evidence="2">Helicase-related protein</fullName>
    </submittedName>
</protein>
<sequence length="1164" mass="131058">MSDGIKARDLTEECIRRELFGPINRGEFRGHSVALDGSKVRFSRAELEKRPIHDSETGEEVITHGTPLTRYSVGILHGTRDENLNSIEEETINLAGEESGAAPEEFCKSERKSKKSSQTLEAAYDEEEFDLTAANKRRPSSMGLTFKLDLEVANRLTTVFRGAYYEATQVNVEGQQHPETWWVRRPFTVEGQIVIQSGGSRGKPGQSVKLRYTDGKESPNLDLKAQCFIREIPGYTNESQVIVSVVVRNVSKRDDGAHAVFQSRLSVFAEDRSAFLPYDANAVRGQADELEVQTLRLLYRNRQTYAIGHGCSADWNRSQNPTVLTGEVLPTYEVESLSADVYFINSSGEREKLAISMGGLANFESKACSQVDVLLDQYEQWIHKKEEEVELLEPGYHSAAYSNLNKCKKALGRMKQGWGLVKEDELARTAFCLANRAMNAQRLRSKIPLRKATISDRNVTFATGPSEQNETAGTWRPFQIGFLLATIPDVLKTPRPERLNQDNDIVDLIFFPTGGGKTEAYLGVAAFSLLSRRLMDKNDAGTDIIMRYTLRLLTTQQFLRAASLICVLDDIRSKNEKLLGDLRITIGVWLGSSVTPNTWKQARRNLSDLRKNRSASSNLFLLNRCPWCGAQMGVVASKYKRTCLGYRETDDGARTEFFCPDKACRFSNDPLPIKVVDEDLYQDPPSLVIATVDKFALLAWNPAARALFGMQGNERRFSPPSLIIQDEFHLISGPLGSMVGLYETVVQDLCKVEHEGKTYYPKIICSTATIRRYKRQVRDVFGRIDSEVELFPPQGLEEGSSFFAETALDEDGNPAPGRKYLGVYSGSLSSMQSLQVRVASASLQAGQKLLEKGLDCKAVDGYWTNLNFFNSLRELGNTVSLIESDVRDYLQGIRRRDGSSVRWPENVMELTSRKQSDEIPKALDELSVGYRAKEAIDICLASNIIEVGVDVDRLALMTIVGQPKTVGQYIQVSGRVGRNPGNAPGLVLTLYGSSKPRDRSHYEKFRTFHQSLYAQVEPTSVTPFSRSVLKRALHAVLISIIRQRFDFDIQPSEFPEKEFQYAVGVFRDRVREQARAARMDDLLDSSIEDRLMESVREIEGLWKAWDKTDWEKQPEDEFHDDALLRRAGSYIDSQYVNESWETPTSMRAVDAECQLKIERCLEEA</sequence>
<dbReference type="PROSITE" id="PS51194">
    <property type="entry name" value="HELICASE_CTER"/>
    <property type="match status" value="1"/>
</dbReference>
<evidence type="ECO:0000313" key="3">
    <source>
        <dbReference type="Proteomes" id="UP001185706"/>
    </source>
</evidence>
<name>A0AAE4NJ49_9CORY</name>
<dbReference type="Pfam" id="PF00271">
    <property type="entry name" value="Helicase_C"/>
    <property type="match status" value="1"/>
</dbReference>
<keyword evidence="2" id="KW-0067">ATP-binding</keyword>
<gene>
    <name evidence="2" type="ORF">RAE03_01680</name>
</gene>
<proteinExistence type="predicted"/>
<dbReference type="CDD" id="cd18785">
    <property type="entry name" value="SF2_C"/>
    <property type="match status" value="1"/>
</dbReference>
<dbReference type="SUPFAM" id="SSF52540">
    <property type="entry name" value="P-loop containing nucleoside triphosphate hydrolases"/>
    <property type="match status" value="1"/>
</dbReference>
<dbReference type="InterPro" id="IPR027417">
    <property type="entry name" value="P-loop_NTPase"/>
</dbReference>
<dbReference type="RefSeq" id="WP_259886234.1">
    <property type="nucleotide sequence ID" value="NZ_JAVBIB010000002.1"/>
</dbReference>
<dbReference type="Proteomes" id="UP001185706">
    <property type="component" value="Unassembled WGS sequence"/>
</dbReference>
<dbReference type="AlphaFoldDB" id="A0AAE4NJ49"/>
<keyword evidence="2" id="KW-0347">Helicase</keyword>
<dbReference type="GO" id="GO:0043138">
    <property type="term" value="F:3'-5' DNA helicase activity"/>
    <property type="evidence" value="ECO:0007669"/>
    <property type="project" value="TreeGrafter"/>
</dbReference>
<keyword evidence="2" id="KW-0378">Hydrolase</keyword>
<dbReference type="EMBL" id="JAVBIB010000002">
    <property type="protein sequence ID" value="MDV2418495.1"/>
    <property type="molecule type" value="Genomic_DNA"/>
</dbReference>
<evidence type="ECO:0000313" key="2">
    <source>
        <dbReference type="EMBL" id="MDV2418495.1"/>
    </source>
</evidence>
<keyword evidence="2" id="KW-0547">Nucleotide-binding</keyword>
<dbReference type="GO" id="GO:0006289">
    <property type="term" value="P:nucleotide-excision repair"/>
    <property type="evidence" value="ECO:0007669"/>
    <property type="project" value="TreeGrafter"/>
</dbReference>